<feature type="signal peptide" evidence="2">
    <location>
        <begin position="1"/>
        <end position="31"/>
    </location>
</feature>
<proteinExistence type="predicted"/>
<dbReference type="OrthoDB" id="4166728at2"/>
<dbReference type="Proteomes" id="UP000216311">
    <property type="component" value="Unassembled WGS sequence"/>
</dbReference>
<dbReference type="RefSeq" id="WP_094364259.1">
    <property type="nucleotide sequence ID" value="NZ_NMVQ01000023.1"/>
</dbReference>
<feature type="compositionally biased region" description="Low complexity" evidence="1">
    <location>
        <begin position="284"/>
        <end position="299"/>
    </location>
</feature>
<feature type="region of interest" description="Disordered" evidence="1">
    <location>
        <begin position="637"/>
        <end position="708"/>
    </location>
</feature>
<feature type="region of interest" description="Disordered" evidence="1">
    <location>
        <begin position="269"/>
        <end position="299"/>
    </location>
</feature>
<accession>A0A255GZM7</accession>
<feature type="compositionally biased region" description="Gly residues" evidence="1">
    <location>
        <begin position="654"/>
        <end position="689"/>
    </location>
</feature>
<name>A0A255GZM7_9ACTN</name>
<dbReference type="PANTHER" id="PTHR48148">
    <property type="entry name" value="KERATINOCYTE PROLINE-RICH PROTEIN"/>
    <property type="match status" value="1"/>
</dbReference>
<dbReference type="EMBL" id="NMVQ01000023">
    <property type="protein sequence ID" value="OYO20832.1"/>
    <property type="molecule type" value="Genomic_DNA"/>
</dbReference>
<evidence type="ECO:0000313" key="4">
    <source>
        <dbReference type="Proteomes" id="UP000216311"/>
    </source>
</evidence>
<keyword evidence="2" id="KW-0732">Signal</keyword>
<reference evidence="3 4" key="1">
    <citation type="submission" date="2017-07" db="EMBL/GenBank/DDBJ databases">
        <title>Draft whole genome sequences of clinical Proprionibacteriaceae strains.</title>
        <authorList>
            <person name="Bernier A.-M."/>
            <person name="Bernard K."/>
            <person name="Domingo M.-C."/>
        </authorList>
    </citation>
    <scope>NUCLEOTIDE SEQUENCE [LARGE SCALE GENOMIC DNA]</scope>
    <source>
        <strain evidence="3 4">NML 130396</strain>
    </source>
</reference>
<gene>
    <name evidence="3" type="ORF">CGZ93_11415</name>
</gene>
<keyword evidence="4" id="KW-1185">Reference proteome</keyword>
<comment type="caution">
    <text evidence="3">The sequence shown here is derived from an EMBL/GenBank/DDBJ whole genome shotgun (WGS) entry which is preliminary data.</text>
</comment>
<dbReference type="AlphaFoldDB" id="A0A255GZM7"/>
<feature type="compositionally biased region" description="Pro residues" evidence="1">
    <location>
        <begin position="519"/>
        <end position="539"/>
    </location>
</feature>
<evidence type="ECO:0000256" key="2">
    <source>
        <dbReference type="SAM" id="SignalP"/>
    </source>
</evidence>
<feature type="region of interest" description="Disordered" evidence="1">
    <location>
        <begin position="472"/>
        <end position="564"/>
    </location>
</feature>
<sequence length="708" mass="72712">MNGKQRVVTALVATAAIGIGPAVWFAGNAVAAPSADSRRLCSQHCSISSPFSAATEGVTEGGNVQVQVQGKPGSYKVRVFQVVTNAEGRPTKLVPVGPVTTVEVEPNGYAKPTPVKIDPIKAPLTGGSKRFTVQPADATDVNQLVGSGKSVDQFTVNSHRARVARTSLGPRDGKAYQNGEASTYALEAGIPGDRYEVHVKNKAGKWVKVSTDTKDAGMARPNGEIGPKHDGLITFDPRRAQLAPGKYQLRVVNAKDPANPIFTTEVTILGNGETPTTTPPPSTPSVSPAPSTAAPRTSTLFVGPGVREPLQWKREGDSIVVRGRLVNGADGPVGGVEVELVSGDQRVKVKPDRDGGFTARMKVADKDSRFRVVFAGAKQLKPSESATVDAAGKEIQPTPAKATKFTGSNGSGGPAWVRINAEPRVTVNGVLVGENGKPVPNAEVRVVRMKSDPKEITKPEVIVTVRTDKDGRFSASADLPKGWQDTAQPVAVNFPGNGELRSTTSEAVDPRKMQVGGPEPSPTPPPSSSPTPSPTPSPTATPRVDQRTETRLVGPDGTGAPSYRIENGRMISTGRLVTADGKPVAGAKLTNNDVTGGQNGPVLGETTTGADGSFTLTAALPEGWETRSNFNVALRFAGDDTHRPIEVQTRPEAGGTGAGGGSGSGAGSGSGSGGTDGGSSDGGTTGGGTSPDAKGAPESSGGLAKTGA</sequence>
<dbReference type="PANTHER" id="PTHR48148:SF3">
    <property type="entry name" value="KERATINOCYTE PROLINE-RICH PROTEIN"/>
    <property type="match status" value="1"/>
</dbReference>
<dbReference type="SUPFAM" id="SSF49464">
    <property type="entry name" value="Carboxypeptidase regulatory domain-like"/>
    <property type="match status" value="1"/>
</dbReference>
<evidence type="ECO:0000313" key="3">
    <source>
        <dbReference type="EMBL" id="OYO20832.1"/>
    </source>
</evidence>
<evidence type="ECO:0000256" key="1">
    <source>
        <dbReference type="SAM" id="MobiDB-lite"/>
    </source>
</evidence>
<dbReference type="InterPro" id="IPR008969">
    <property type="entry name" value="CarboxyPept-like_regulatory"/>
</dbReference>
<evidence type="ECO:0008006" key="5">
    <source>
        <dbReference type="Google" id="ProtNLM"/>
    </source>
</evidence>
<organism evidence="3 4">
    <name type="scientific">Enemella dayhoffiae</name>
    <dbReference type="NCBI Taxonomy" id="2016507"/>
    <lineage>
        <taxon>Bacteria</taxon>
        <taxon>Bacillati</taxon>
        <taxon>Actinomycetota</taxon>
        <taxon>Actinomycetes</taxon>
        <taxon>Propionibacteriales</taxon>
        <taxon>Propionibacteriaceae</taxon>
        <taxon>Enemella</taxon>
    </lineage>
</organism>
<feature type="chain" id="PRO_5012242535" description="Carboxypeptidase regulatory-like domain-containing protein" evidence="2">
    <location>
        <begin position="32"/>
        <end position="708"/>
    </location>
</feature>
<protein>
    <recommendedName>
        <fullName evidence="5">Carboxypeptidase regulatory-like domain-containing protein</fullName>
    </recommendedName>
</protein>